<dbReference type="SUPFAM" id="SSF52833">
    <property type="entry name" value="Thioredoxin-like"/>
    <property type="match status" value="1"/>
</dbReference>
<feature type="domain" description="GST N-terminal" evidence="2">
    <location>
        <begin position="21"/>
        <end position="104"/>
    </location>
</feature>
<dbReference type="SUPFAM" id="SSF47616">
    <property type="entry name" value="GST C-terminal domain-like"/>
    <property type="match status" value="1"/>
</dbReference>
<dbReference type="InterPro" id="IPR004046">
    <property type="entry name" value="GST_C"/>
</dbReference>
<dbReference type="InterPro" id="IPR036249">
    <property type="entry name" value="Thioredoxin-like_sf"/>
</dbReference>
<evidence type="ECO:0000259" key="3">
    <source>
        <dbReference type="PROSITE" id="PS50405"/>
    </source>
</evidence>
<comment type="caution">
    <text evidence="4">The sequence shown here is derived from an EMBL/GenBank/DDBJ whole genome shotgun (WGS) entry which is preliminary data.</text>
</comment>
<dbReference type="SFLD" id="SFLDS00019">
    <property type="entry name" value="Glutathione_Transferase_(cytos"/>
    <property type="match status" value="1"/>
</dbReference>
<evidence type="ECO:0000259" key="2">
    <source>
        <dbReference type="PROSITE" id="PS50404"/>
    </source>
</evidence>
<comment type="similarity">
    <text evidence="1">Belongs to the GST superfamily.</text>
</comment>
<evidence type="ECO:0000256" key="1">
    <source>
        <dbReference type="ARBA" id="ARBA00007409"/>
    </source>
</evidence>
<dbReference type="PROSITE" id="PS50404">
    <property type="entry name" value="GST_NTER"/>
    <property type="match status" value="1"/>
</dbReference>
<reference evidence="4" key="1">
    <citation type="submission" date="2022-10" db="EMBL/GenBank/DDBJ databases">
        <title>Culturing micro-colonial fungi from biological soil crusts in the Mojave desert and describing Neophaeococcomyces mojavensis, and introducing the new genera and species Taxawa tesnikishii.</title>
        <authorList>
            <person name="Kurbessoian T."/>
            <person name="Stajich J.E."/>
        </authorList>
    </citation>
    <scope>NUCLEOTIDE SEQUENCE</scope>
    <source>
        <strain evidence="4">TK_35</strain>
    </source>
</reference>
<accession>A0AA38XS47</accession>
<feature type="domain" description="GST C-terminal" evidence="3">
    <location>
        <begin position="107"/>
        <end position="229"/>
    </location>
</feature>
<sequence>MLWEGSACAPDFCLQDASVTEPSLHLHTDSSPNGYKATIALEELGLPYRLHHVRIEQGEHRHPDFLRLNPHGRIPVLEDRARGIVLFESAAILLYLAERGGALLPQVPAARWDTITWLMFHASSVGPIFGQRVHFEHFAQERYLPAIERYRHLSEDIFAILDARLAARPWLAGDDYSIADIAHFGWLHVLGVIDIDFSRHRHLSAWYQRVAGRPAVQRGVRLPEPATGP</sequence>
<dbReference type="CDD" id="cd03048">
    <property type="entry name" value="GST_N_Ure2p_like"/>
    <property type="match status" value="1"/>
</dbReference>
<name>A0AA38XS47_9EURO</name>
<dbReference type="PANTHER" id="PTHR44051:SF22">
    <property type="entry name" value="DISULFIDE-BOND OXIDOREDUCTASE YGHU"/>
    <property type="match status" value="1"/>
</dbReference>
<dbReference type="EMBL" id="JAPDRN010000144">
    <property type="protein sequence ID" value="KAJ9618168.1"/>
    <property type="molecule type" value="Genomic_DNA"/>
</dbReference>
<evidence type="ECO:0008006" key="5">
    <source>
        <dbReference type="Google" id="ProtNLM"/>
    </source>
</evidence>
<dbReference type="InterPro" id="IPR004045">
    <property type="entry name" value="Glutathione_S-Trfase_N"/>
</dbReference>
<dbReference type="SFLD" id="SFLDG01151">
    <property type="entry name" value="Main.2:_Nu-like"/>
    <property type="match status" value="1"/>
</dbReference>
<dbReference type="Pfam" id="PF13409">
    <property type="entry name" value="GST_N_2"/>
    <property type="match status" value="1"/>
</dbReference>
<dbReference type="CDD" id="cd03178">
    <property type="entry name" value="GST_C_Ure2p_like"/>
    <property type="match status" value="1"/>
</dbReference>
<dbReference type="InterPro" id="IPR010987">
    <property type="entry name" value="Glutathione-S-Trfase_C-like"/>
</dbReference>
<evidence type="ECO:0000313" key="4">
    <source>
        <dbReference type="EMBL" id="KAJ9618168.1"/>
    </source>
</evidence>
<dbReference type="SFLD" id="SFLDG00358">
    <property type="entry name" value="Main_(cytGST)"/>
    <property type="match status" value="1"/>
</dbReference>
<dbReference type="InterPro" id="IPR040079">
    <property type="entry name" value="Glutathione_S-Trfase"/>
</dbReference>
<dbReference type="PROSITE" id="PS50405">
    <property type="entry name" value="GST_CTER"/>
    <property type="match status" value="1"/>
</dbReference>
<dbReference type="Pfam" id="PF00043">
    <property type="entry name" value="GST_C"/>
    <property type="match status" value="1"/>
</dbReference>
<dbReference type="AlphaFoldDB" id="A0AA38XS47"/>
<dbReference type="InterPro" id="IPR036282">
    <property type="entry name" value="Glutathione-S-Trfase_C_sf"/>
</dbReference>
<gene>
    <name evidence="4" type="ORF">H2204_013123</name>
</gene>
<dbReference type="Gene3D" id="3.40.30.10">
    <property type="entry name" value="Glutaredoxin"/>
    <property type="match status" value="1"/>
</dbReference>
<protein>
    <recommendedName>
        <fullName evidence="5">Glutathione S-transferase</fullName>
    </recommendedName>
</protein>
<dbReference type="SFLD" id="SFLDG01150">
    <property type="entry name" value="Main.1:_Beta-like"/>
    <property type="match status" value="1"/>
</dbReference>
<dbReference type="PANTHER" id="PTHR44051">
    <property type="entry name" value="GLUTATHIONE S-TRANSFERASE-RELATED"/>
    <property type="match status" value="1"/>
</dbReference>
<organism evidence="4">
    <name type="scientific">Knufia peltigerae</name>
    <dbReference type="NCBI Taxonomy" id="1002370"/>
    <lineage>
        <taxon>Eukaryota</taxon>
        <taxon>Fungi</taxon>
        <taxon>Dikarya</taxon>
        <taxon>Ascomycota</taxon>
        <taxon>Pezizomycotina</taxon>
        <taxon>Eurotiomycetes</taxon>
        <taxon>Chaetothyriomycetidae</taxon>
        <taxon>Chaetothyriales</taxon>
        <taxon>Trichomeriaceae</taxon>
        <taxon>Knufia</taxon>
    </lineage>
</organism>
<dbReference type="Gene3D" id="1.20.1050.10">
    <property type="match status" value="1"/>
</dbReference>
<proteinExistence type="inferred from homology"/>